<evidence type="ECO:0000313" key="1">
    <source>
        <dbReference type="EMBL" id="MBK1792213.1"/>
    </source>
</evidence>
<dbReference type="InterPro" id="IPR016031">
    <property type="entry name" value="Trp_RNA-bd_attenuator-like_dom"/>
</dbReference>
<reference evidence="1" key="1">
    <citation type="submission" date="2021-01" db="EMBL/GenBank/DDBJ databases">
        <title>Modified the classification status of verrucomicrobia.</title>
        <authorList>
            <person name="Feng X."/>
        </authorList>
    </citation>
    <scope>NUCLEOTIDE SEQUENCE</scope>
    <source>
        <strain evidence="1">_KCTC 22039</strain>
    </source>
</reference>
<dbReference type="AlphaFoldDB" id="A0A8J7SPA7"/>
<dbReference type="PANTHER" id="PTHR38074">
    <property type="entry name" value="ALTERED INHERITANCE OF MITOCHONDRIA PROTEIN 24, MITOCHONDRIAL"/>
    <property type="match status" value="1"/>
</dbReference>
<dbReference type="SUPFAM" id="SSF51219">
    <property type="entry name" value="TRAP-like"/>
    <property type="match status" value="1"/>
</dbReference>
<organism evidence="1 2">
    <name type="scientific">Persicirhabdus sediminis</name>
    <dbReference type="NCBI Taxonomy" id="454144"/>
    <lineage>
        <taxon>Bacteria</taxon>
        <taxon>Pseudomonadati</taxon>
        <taxon>Verrucomicrobiota</taxon>
        <taxon>Verrucomicrobiia</taxon>
        <taxon>Verrucomicrobiales</taxon>
        <taxon>Verrucomicrobiaceae</taxon>
        <taxon>Persicirhabdus</taxon>
    </lineage>
</organism>
<dbReference type="InterPro" id="IPR002838">
    <property type="entry name" value="AIM24"/>
</dbReference>
<comment type="caution">
    <text evidence="1">The sequence shown here is derived from an EMBL/GenBank/DDBJ whole genome shotgun (WGS) entry which is preliminary data.</text>
</comment>
<protein>
    <submittedName>
        <fullName evidence="1">AIM24 family protein</fullName>
    </submittedName>
</protein>
<name>A0A8J7SPA7_9BACT</name>
<dbReference type="InterPro" id="IPR036983">
    <property type="entry name" value="AIM24_sf"/>
</dbReference>
<dbReference type="Gene3D" id="3.60.160.10">
    <property type="entry name" value="Mitochondrial biogenesis AIM24"/>
    <property type="match status" value="1"/>
</dbReference>
<proteinExistence type="predicted"/>
<dbReference type="Proteomes" id="UP000624703">
    <property type="component" value="Unassembled WGS sequence"/>
</dbReference>
<dbReference type="EMBL" id="JAENIM010000044">
    <property type="protein sequence ID" value="MBK1792213.1"/>
    <property type="molecule type" value="Genomic_DNA"/>
</dbReference>
<dbReference type="PANTHER" id="PTHR38074:SF1">
    <property type="entry name" value="ALTERED INHERITANCE OF MITOCHONDRIA PROTEIN 24, MITOCHONDRIAL"/>
    <property type="match status" value="1"/>
</dbReference>
<sequence length="82" mass="9150">MKRDYSINGFLQKTGNRDRGEGLFELETERLLEVNLNGSVWTKMGSMVAYHGGVKFTREGILSQGMGNLLKKAVSGEGARQW</sequence>
<keyword evidence="2" id="KW-1185">Reference proteome</keyword>
<accession>A0A8J7SPA7</accession>
<dbReference type="Pfam" id="PF01987">
    <property type="entry name" value="AIM24"/>
    <property type="match status" value="1"/>
</dbReference>
<gene>
    <name evidence="1" type="ORF">JIN82_13710</name>
</gene>
<evidence type="ECO:0000313" key="2">
    <source>
        <dbReference type="Proteomes" id="UP000624703"/>
    </source>
</evidence>